<feature type="region of interest" description="Disordered" evidence="1">
    <location>
        <begin position="33"/>
        <end position="58"/>
    </location>
</feature>
<dbReference type="Gene3D" id="1.10.10.60">
    <property type="entry name" value="Homeodomain-like"/>
    <property type="match status" value="1"/>
</dbReference>
<organism evidence="4 5">
    <name type="scientific">Phytophthora lilii</name>
    <dbReference type="NCBI Taxonomy" id="2077276"/>
    <lineage>
        <taxon>Eukaryota</taxon>
        <taxon>Sar</taxon>
        <taxon>Stramenopiles</taxon>
        <taxon>Oomycota</taxon>
        <taxon>Peronosporomycetes</taxon>
        <taxon>Peronosporales</taxon>
        <taxon>Peronosporaceae</taxon>
        <taxon>Phytophthora</taxon>
    </lineage>
</organism>
<dbReference type="CDD" id="cd00167">
    <property type="entry name" value="SANT"/>
    <property type="match status" value="1"/>
</dbReference>
<gene>
    <name evidence="4" type="ORF">Plil01_000916200</name>
</gene>
<reference evidence="4" key="1">
    <citation type="submission" date="2023-04" db="EMBL/GenBank/DDBJ databases">
        <title>Phytophthora lilii NBRC 32176.</title>
        <authorList>
            <person name="Ichikawa N."/>
            <person name="Sato H."/>
            <person name="Tonouchi N."/>
        </authorList>
    </citation>
    <scope>NUCLEOTIDE SEQUENCE</scope>
    <source>
        <strain evidence="4">NBRC 32176</strain>
    </source>
</reference>
<keyword evidence="5" id="KW-1185">Reference proteome</keyword>
<proteinExistence type="predicted"/>
<dbReference type="Pfam" id="PF00249">
    <property type="entry name" value="Myb_DNA-binding"/>
    <property type="match status" value="1"/>
</dbReference>
<dbReference type="OrthoDB" id="2143914at2759"/>
<dbReference type="InterPro" id="IPR001005">
    <property type="entry name" value="SANT/Myb"/>
</dbReference>
<dbReference type="SUPFAM" id="SSF46689">
    <property type="entry name" value="Homeodomain-like"/>
    <property type="match status" value="1"/>
</dbReference>
<evidence type="ECO:0000259" key="3">
    <source>
        <dbReference type="PROSITE" id="PS51294"/>
    </source>
</evidence>
<protein>
    <submittedName>
        <fullName evidence="4">Unnamed protein product</fullName>
    </submittedName>
</protein>
<dbReference type="AlphaFoldDB" id="A0A9W6WQE2"/>
<dbReference type="InterPro" id="IPR009057">
    <property type="entry name" value="Homeodomain-like_sf"/>
</dbReference>
<dbReference type="EMBL" id="BSXW01000452">
    <property type="protein sequence ID" value="GMF22841.1"/>
    <property type="molecule type" value="Genomic_DNA"/>
</dbReference>
<feature type="domain" description="HTH myb-type" evidence="3">
    <location>
        <begin position="1"/>
        <end position="32"/>
    </location>
</feature>
<dbReference type="PROSITE" id="PS51294">
    <property type="entry name" value="HTH_MYB"/>
    <property type="match status" value="1"/>
</dbReference>
<dbReference type="InterPro" id="IPR017930">
    <property type="entry name" value="Myb_dom"/>
</dbReference>
<evidence type="ECO:0000259" key="2">
    <source>
        <dbReference type="PROSITE" id="PS50090"/>
    </source>
</evidence>
<name>A0A9W6WQE2_9STRA</name>
<dbReference type="PROSITE" id="PS50090">
    <property type="entry name" value="MYB_LIKE"/>
    <property type="match status" value="1"/>
</dbReference>
<feature type="domain" description="Myb-like" evidence="2">
    <location>
        <begin position="1"/>
        <end position="28"/>
    </location>
</feature>
<evidence type="ECO:0000313" key="4">
    <source>
        <dbReference type="EMBL" id="GMF22841.1"/>
    </source>
</evidence>
<dbReference type="Proteomes" id="UP001165083">
    <property type="component" value="Unassembled WGS sequence"/>
</dbReference>
<evidence type="ECO:0000256" key="1">
    <source>
        <dbReference type="SAM" id="MobiDB-lite"/>
    </source>
</evidence>
<comment type="caution">
    <text evidence="4">The sequence shown here is derived from an EMBL/GenBank/DDBJ whole genome shotgun (WGS) entry which is preliminary data.</text>
</comment>
<evidence type="ECO:0000313" key="5">
    <source>
        <dbReference type="Proteomes" id="UP001165083"/>
    </source>
</evidence>
<accession>A0A9W6WQE2</accession>
<sequence length="342" mass="37967">MGNRWTQIAELLPGRTEDAVKLRWKALNPNQKVRAKPGRPKLMPGMTVNKQRSTAPPTPDDVAATLMNGPITMPELPTYANGYPAPIPYQDTSAPITPMPMPPLHPPQMVMPQAEEPLPTTQVPMPNQYPEPIVEPLSDEVKAEDEMNDAAILKELLRSHSNSLLSFGSARGLSSFTDMSPEDLLASGELDEMFRATVSISKERGERGRLSSTNSMMDSLTSSFKNPESLQKAVQNLDHEDKHLFQGLIDSWRAQKTTGGDAVIHDDDRIANLPVDPNAYSQHNFETSSGRNLTHSLDYESTRSLPRRNSNGISYELSNISSDIDDLMDSDLMRPIRKGKMY</sequence>